<keyword evidence="2" id="KW-0472">Membrane</keyword>
<evidence type="ECO:0000313" key="4">
    <source>
        <dbReference type="Proteomes" id="UP000827549"/>
    </source>
</evidence>
<sequence length="707" mass="73490">MDAINRAIQANGDCAECPEKVTCDCSAGEQCIITPRSCWTCGTFTCVDKQDDLATLNANLKAIQALSDPIENTLYLDWLQRSASSDLVGRAINMSDPNAGCVPCPDGPPPCNCSAHETCQLDARKCSNCGVANCIKNNISGNGGVNPGVIAGPIIAVVLILASLGLFWFLKRKKQRDLARLEDLAERARKGESSAFHLSTPASPTSAGHRSRHASQLMPHSPTSSSGQRTSSQLAALSADAEYRDEKGATIRVYKGKRGIINADPNHPDNGGNSDPFTDGHSVSTGGASSGHSANVIPIHFVPGSRSEDSLAKVLAQHGGPASADEKAAAARNLDLARQNLMRIQAAGRMPPPRPARAPDLDLRLNPPRGGTQEEVGSSRDSIRSAFSAAPSFLSANTADLHLDVPQIVTSKQIHFGRLQAAEVVQLGRVAESSPPDPFKEEGADTPPTQDAVGRSLIGSNNATGTPVNASTTSLGDGSFAVSQPSPTDLRFSMGSLAYDRSSMSTVGTAYLQRAHIVNLEHPPPMPVVLPGADRPRFESVSSYQSTGGDSILGAFPMTIHQPGDGSRPTPGGVPTNSSTTTLDLGGAGRPPVAFKTPGPAGPGGARPLTANSTHSLADSFLGSFPFVAPDGSGAEGIPPTSKNPSRLTLGMSSASEGLGDFDFSFEEHGGPHPHGVPPPPIPIEEDDDGSTETDPTTPRAPTGPRG</sequence>
<proteinExistence type="predicted"/>
<feature type="region of interest" description="Disordered" evidence="1">
    <location>
        <begin position="189"/>
        <end position="241"/>
    </location>
</feature>
<keyword evidence="4" id="KW-1185">Reference proteome</keyword>
<protein>
    <recommendedName>
        <fullName evidence="5">Membrane anchor Opy2 N-terminal domain-containing protein</fullName>
    </recommendedName>
</protein>
<feature type="compositionally biased region" description="Polar residues" evidence="1">
    <location>
        <begin position="641"/>
        <end position="656"/>
    </location>
</feature>
<feature type="compositionally biased region" description="Low complexity" evidence="1">
    <location>
        <begin position="694"/>
        <end position="707"/>
    </location>
</feature>
<keyword evidence="2" id="KW-1133">Transmembrane helix</keyword>
<dbReference type="RefSeq" id="XP_062629362.1">
    <property type="nucleotide sequence ID" value="XM_062773378.1"/>
</dbReference>
<feature type="compositionally biased region" description="Polar residues" evidence="1">
    <location>
        <begin position="271"/>
        <end position="293"/>
    </location>
</feature>
<feature type="region of interest" description="Disordered" evidence="1">
    <location>
        <begin position="260"/>
        <end position="295"/>
    </location>
</feature>
<accession>A0AAF1BJE2</accession>
<dbReference type="AlphaFoldDB" id="A0AAF1BJE2"/>
<feature type="region of interest" description="Disordered" evidence="1">
    <location>
        <begin position="632"/>
        <end position="707"/>
    </location>
</feature>
<feature type="compositionally biased region" description="Low complexity" evidence="1">
    <location>
        <begin position="221"/>
        <end position="233"/>
    </location>
</feature>
<feature type="region of interest" description="Disordered" evidence="1">
    <location>
        <begin position="348"/>
        <end position="380"/>
    </location>
</feature>
<evidence type="ECO:0000313" key="3">
    <source>
        <dbReference type="EMBL" id="WOO83336.1"/>
    </source>
</evidence>
<keyword evidence="2" id="KW-0812">Transmembrane</keyword>
<name>A0AAF1BJE2_9TREE</name>
<gene>
    <name evidence="3" type="ORF">LOC62_05G006863</name>
</gene>
<dbReference type="Proteomes" id="UP000827549">
    <property type="component" value="Chromosome 5"/>
</dbReference>
<feature type="transmembrane region" description="Helical" evidence="2">
    <location>
        <begin position="150"/>
        <end position="170"/>
    </location>
</feature>
<evidence type="ECO:0000256" key="1">
    <source>
        <dbReference type="SAM" id="MobiDB-lite"/>
    </source>
</evidence>
<evidence type="ECO:0008006" key="5">
    <source>
        <dbReference type="Google" id="ProtNLM"/>
    </source>
</evidence>
<organism evidence="3 4">
    <name type="scientific">Vanrija pseudolonga</name>
    <dbReference type="NCBI Taxonomy" id="143232"/>
    <lineage>
        <taxon>Eukaryota</taxon>
        <taxon>Fungi</taxon>
        <taxon>Dikarya</taxon>
        <taxon>Basidiomycota</taxon>
        <taxon>Agaricomycotina</taxon>
        <taxon>Tremellomycetes</taxon>
        <taxon>Trichosporonales</taxon>
        <taxon>Trichosporonaceae</taxon>
        <taxon>Vanrija</taxon>
    </lineage>
</organism>
<evidence type="ECO:0000256" key="2">
    <source>
        <dbReference type="SAM" id="Phobius"/>
    </source>
</evidence>
<reference evidence="3" key="1">
    <citation type="submission" date="2023-10" db="EMBL/GenBank/DDBJ databases">
        <authorList>
            <person name="Noh H."/>
        </authorList>
    </citation>
    <scope>NUCLEOTIDE SEQUENCE</scope>
    <source>
        <strain evidence="3">DUCC4014</strain>
    </source>
</reference>
<feature type="compositionally biased region" description="Polar residues" evidence="1">
    <location>
        <begin position="196"/>
        <end position="208"/>
    </location>
</feature>
<feature type="region of interest" description="Disordered" evidence="1">
    <location>
        <begin position="562"/>
        <end position="612"/>
    </location>
</feature>
<dbReference type="EMBL" id="CP086718">
    <property type="protein sequence ID" value="WOO83336.1"/>
    <property type="molecule type" value="Genomic_DNA"/>
</dbReference>
<dbReference type="GeneID" id="87810038"/>